<dbReference type="GO" id="GO:0003676">
    <property type="term" value="F:nucleic acid binding"/>
    <property type="evidence" value="ECO:0007669"/>
    <property type="project" value="InterPro"/>
</dbReference>
<keyword evidence="6" id="KW-1185">Reference proteome</keyword>
<feature type="region of interest" description="Disordered" evidence="2">
    <location>
        <begin position="195"/>
        <end position="248"/>
    </location>
</feature>
<keyword evidence="1" id="KW-0863">Zinc-finger</keyword>
<proteinExistence type="predicted"/>
<dbReference type="InterPro" id="IPR057670">
    <property type="entry name" value="SH3_retrovirus"/>
</dbReference>
<evidence type="ECO:0000259" key="4">
    <source>
        <dbReference type="PROSITE" id="PS50994"/>
    </source>
</evidence>
<dbReference type="OrthoDB" id="6776856at2759"/>
<feature type="compositionally biased region" description="Basic and acidic residues" evidence="2">
    <location>
        <begin position="216"/>
        <end position="229"/>
    </location>
</feature>
<dbReference type="Gene3D" id="3.30.420.10">
    <property type="entry name" value="Ribonuclease H-like superfamily/Ribonuclease H"/>
    <property type="match status" value="1"/>
</dbReference>
<accession>A0A7I8KPX8</accession>
<dbReference type="InterPro" id="IPR025724">
    <property type="entry name" value="GAG-pre-integrase_dom"/>
</dbReference>
<dbReference type="InterPro" id="IPR036875">
    <property type="entry name" value="Znf_CCHC_sf"/>
</dbReference>
<dbReference type="PANTHER" id="PTHR42648:SF25">
    <property type="entry name" value="RNA-DIRECTED DNA POLYMERASE"/>
    <property type="match status" value="1"/>
</dbReference>
<evidence type="ECO:0000313" key="6">
    <source>
        <dbReference type="Proteomes" id="UP000663760"/>
    </source>
</evidence>
<dbReference type="EMBL" id="LR746270">
    <property type="protein sequence ID" value="CAA7399522.1"/>
    <property type="molecule type" value="Genomic_DNA"/>
</dbReference>
<dbReference type="InterPro" id="IPR001584">
    <property type="entry name" value="Integrase_cat-core"/>
</dbReference>
<dbReference type="GO" id="GO:0008270">
    <property type="term" value="F:zinc ion binding"/>
    <property type="evidence" value="ECO:0007669"/>
    <property type="project" value="UniProtKB-KW"/>
</dbReference>
<dbReference type="Pfam" id="PF14223">
    <property type="entry name" value="Retrotran_gag_2"/>
    <property type="match status" value="1"/>
</dbReference>
<dbReference type="Pfam" id="PF13976">
    <property type="entry name" value="gag_pre-integrs"/>
    <property type="match status" value="1"/>
</dbReference>
<protein>
    <recommendedName>
        <fullName evidence="7">Polyprotein</fullName>
    </recommendedName>
</protein>
<dbReference type="Gene3D" id="4.10.60.10">
    <property type="entry name" value="Zinc finger, CCHC-type"/>
    <property type="match status" value="1"/>
</dbReference>
<dbReference type="GO" id="GO:0015074">
    <property type="term" value="P:DNA integration"/>
    <property type="evidence" value="ECO:0007669"/>
    <property type="project" value="InterPro"/>
</dbReference>
<dbReference type="PANTHER" id="PTHR42648">
    <property type="entry name" value="TRANSPOSASE, PUTATIVE-RELATED"/>
    <property type="match status" value="1"/>
</dbReference>
<dbReference type="PROSITE" id="PS50994">
    <property type="entry name" value="INTEGRASE"/>
    <property type="match status" value="1"/>
</dbReference>
<dbReference type="InterPro" id="IPR036397">
    <property type="entry name" value="RNaseH_sf"/>
</dbReference>
<dbReference type="InterPro" id="IPR001878">
    <property type="entry name" value="Znf_CCHC"/>
</dbReference>
<dbReference type="SUPFAM" id="SSF57756">
    <property type="entry name" value="Retrovirus zinc finger-like domains"/>
    <property type="match status" value="1"/>
</dbReference>
<sequence>MLTKTNYSDWALLMKVKLRARLLWTAIEKGGVEPHEDMQALDALCSAVPPEMWPVIANKETAKEAWEAIATMRIGYDRVKKTSAQNLRRQFDSATFKEGESVEDYALRLNSMASTLTTLGDKVEETQVVEKIIRNVPQRFRQIMVAITMLLDVSTLTVADLTGRLKAAEDAFEEPPSAMHHDGKLYLTEEEWDARRRKRDAEKTGGGGSSSVTHRGGHDRGRGRGRGSEKGSSSGGLMGNSGRPRGNECRRCGKLGHWARECRSRPKKEQAHVVQDEEEASLLLMKSTTAISTASPPTSTPPRFAATLQGEDRLRRASPPPPGAKGVPVNGGAAKEEKKPGAQTQIHLREEKVFAHLEEEELRDEEAWVVDMGATNHMSGSCTAFTELDTAVLGTVRFGDDSVAVGQLDEAGYHIDIEKGAMKIHEPGGRLLAKVMRGENRLYILHAKLVRQVCLEARGVEEAWKWHARLGHVNMTALRKMAREELVRGLPAVGQVDQLCEACLAGKQKRSPFPEQGEYRARRVLEMVHSDLCGPIAPETPNGSKYFLLLVDDRSRYMWVAMLPSKDRAAVAIKEIKARAEDESGLKLGALRTDRGGEFTSHEFADPQQNDIVERRNGTVLATARSMLKAKGLPGWFWGEAVATAVYILNRCPTKSVDGMTPFEVWHGKKPAVHHLKVFGCIAYVLNTTPHLKKLEDRGRKMIFIGYECGSKAYRAYDPTTRRVHVTRDVVFDENAQWDWGSGAEQGDAGSHDDMFTLEYAVGN</sequence>
<dbReference type="InterPro" id="IPR012337">
    <property type="entry name" value="RNaseH-like_sf"/>
</dbReference>
<dbReference type="AlphaFoldDB" id="A0A7I8KPX8"/>
<feature type="domain" description="Integrase catalytic" evidence="4">
    <location>
        <begin position="510"/>
        <end position="670"/>
    </location>
</feature>
<evidence type="ECO:0000313" key="5">
    <source>
        <dbReference type="EMBL" id="CAA7399522.1"/>
    </source>
</evidence>
<feature type="region of interest" description="Disordered" evidence="2">
    <location>
        <begin position="313"/>
        <end position="343"/>
    </location>
</feature>
<reference evidence="5" key="1">
    <citation type="submission" date="2020-02" db="EMBL/GenBank/DDBJ databases">
        <authorList>
            <person name="Scholz U."/>
            <person name="Mascher M."/>
            <person name="Fiebig A."/>
        </authorList>
    </citation>
    <scope>NUCLEOTIDE SEQUENCE</scope>
</reference>
<evidence type="ECO:0000256" key="1">
    <source>
        <dbReference type="PROSITE-ProRule" id="PRU00047"/>
    </source>
</evidence>
<feature type="domain" description="CCHC-type" evidence="3">
    <location>
        <begin position="249"/>
        <end position="264"/>
    </location>
</feature>
<evidence type="ECO:0000256" key="2">
    <source>
        <dbReference type="SAM" id="MobiDB-lite"/>
    </source>
</evidence>
<gene>
    <name evidence="5" type="ORF">SI8410_07010192</name>
</gene>
<dbReference type="SMART" id="SM00343">
    <property type="entry name" value="ZnF_C2HC"/>
    <property type="match status" value="1"/>
</dbReference>
<dbReference type="Proteomes" id="UP000663760">
    <property type="component" value="Chromosome 7"/>
</dbReference>
<evidence type="ECO:0008006" key="7">
    <source>
        <dbReference type="Google" id="ProtNLM"/>
    </source>
</evidence>
<dbReference type="PROSITE" id="PS50158">
    <property type="entry name" value="ZF_CCHC"/>
    <property type="match status" value="1"/>
</dbReference>
<dbReference type="SUPFAM" id="SSF53098">
    <property type="entry name" value="Ribonuclease H-like"/>
    <property type="match status" value="1"/>
</dbReference>
<keyword evidence="1" id="KW-0862">Zinc</keyword>
<dbReference type="Pfam" id="PF25597">
    <property type="entry name" value="SH3_retrovirus"/>
    <property type="match status" value="1"/>
</dbReference>
<organism evidence="5 6">
    <name type="scientific">Spirodela intermedia</name>
    <name type="common">Intermediate duckweed</name>
    <dbReference type="NCBI Taxonomy" id="51605"/>
    <lineage>
        <taxon>Eukaryota</taxon>
        <taxon>Viridiplantae</taxon>
        <taxon>Streptophyta</taxon>
        <taxon>Embryophyta</taxon>
        <taxon>Tracheophyta</taxon>
        <taxon>Spermatophyta</taxon>
        <taxon>Magnoliopsida</taxon>
        <taxon>Liliopsida</taxon>
        <taxon>Araceae</taxon>
        <taxon>Lemnoideae</taxon>
        <taxon>Spirodela</taxon>
    </lineage>
</organism>
<evidence type="ECO:0000259" key="3">
    <source>
        <dbReference type="PROSITE" id="PS50158"/>
    </source>
</evidence>
<name>A0A7I8KPX8_SPIIN</name>
<keyword evidence="1" id="KW-0479">Metal-binding</keyword>
<dbReference type="InterPro" id="IPR039537">
    <property type="entry name" value="Retrotran_Ty1/copia-like"/>
</dbReference>
<dbReference type="Pfam" id="PF00098">
    <property type="entry name" value="zf-CCHC"/>
    <property type="match status" value="1"/>
</dbReference>